<protein>
    <submittedName>
        <fullName evidence="2">Uncharacterized protein</fullName>
    </submittedName>
</protein>
<sequence length="78" mass="8832">DALWPTPSVQPSHRKLVDGRNISKTTGERYGVSLPQKVGGQLNPRWVEWLMGVPIGWVSCAPLEMHRFRSWQQKHGVG</sequence>
<gene>
    <name evidence="2" type="ORF">S01H1_13495</name>
</gene>
<reference evidence="2" key="1">
    <citation type="journal article" date="2014" name="Front. Microbiol.">
        <title>High frequency of phylogenetically diverse reductive dehalogenase-homologous genes in deep subseafloor sedimentary metagenomes.</title>
        <authorList>
            <person name="Kawai M."/>
            <person name="Futagami T."/>
            <person name="Toyoda A."/>
            <person name="Takaki Y."/>
            <person name="Nishi S."/>
            <person name="Hori S."/>
            <person name="Arai W."/>
            <person name="Tsubouchi T."/>
            <person name="Morono Y."/>
            <person name="Uchiyama I."/>
            <person name="Ito T."/>
            <person name="Fujiyama A."/>
            <person name="Inagaki F."/>
            <person name="Takami H."/>
        </authorList>
    </citation>
    <scope>NUCLEOTIDE SEQUENCE</scope>
    <source>
        <strain evidence="2">Expedition CK06-06</strain>
    </source>
</reference>
<dbReference type="EMBL" id="BARS01006965">
    <property type="protein sequence ID" value="GAF76301.1"/>
    <property type="molecule type" value="Genomic_DNA"/>
</dbReference>
<proteinExistence type="predicted"/>
<name>X0SMD7_9ZZZZ</name>
<feature type="region of interest" description="Disordered" evidence="1">
    <location>
        <begin position="1"/>
        <end position="20"/>
    </location>
</feature>
<accession>X0SMD7</accession>
<evidence type="ECO:0000256" key="1">
    <source>
        <dbReference type="SAM" id="MobiDB-lite"/>
    </source>
</evidence>
<feature type="non-terminal residue" evidence="2">
    <location>
        <position position="1"/>
    </location>
</feature>
<comment type="caution">
    <text evidence="2">The sequence shown here is derived from an EMBL/GenBank/DDBJ whole genome shotgun (WGS) entry which is preliminary data.</text>
</comment>
<dbReference type="AlphaFoldDB" id="X0SMD7"/>
<evidence type="ECO:0000313" key="2">
    <source>
        <dbReference type="EMBL" id="GAF76301.1"/>
    </source>
</evidence>
<organism evidence="2">
    <name type="scientific">marine sediment metagenome</name>
    <dbReference type="NCBI Taxonomy" id="412755"/>
    <lineage>
        <taxon>unclassified sequences</taxon>
        <taxon>metagenomes</taxon>
        <taxon>ecological metagenomes</taxon>
    </lineage>
</organism>